<dbReference type="RefSeq" id="XP_019728103.1">
    <property type="nucleotide sequence ID" value="XM_019872544.1"/>
</dbReference>
<dbReference type="PANTHER" id="PTHR14582">
    <property type="entry name" value="INNER KINETOCHORE SUBUNIT MAL2"/>
    <property type="match status" value="1"/>
</dbReference>
<evidence type="ECO:0000256" key="2">
    <source>
        <dbReference type="ARBA" id="ARBA00004584"/>
    </source>
</evidence>
<comment type="similarity">
    <text evidence="3">Belongs to the CENP-O/MCM21 family.</text>
</comment>
<proteinExistence type="inferred from homology"/>
<keyword evidence="7" id="KW-0137">Centromere</keyword>
<dbReference type="GeneID" id="109517387"/>
<name>A0A3Q2Z496_HIPCM</name>
<reference evidence="10" key="2">
    <citation type="submission" date="2025-09" db="UniProtKB">
        <authorList>
            <consortium name="Ensembl"/>
        </authorList>
    </citation>
    <scope>IDENTIFICATION</scope>
</reference>
<evidence type="ECO:0000256" key="6">
    <source>
        <dbReference type="ARBA" id="ARBA00023242"/>
    </source>
</evidence>
<evidence type="ECO:0000256" key="4">
    <source>
        <dbReference type="ARBA" id="ARBA00016395"/>
    </source>
</evidence>
<protein>
    <recommendedName>
        <fullName evidence="4">Centromere protein O</fullName>
    </recommendedName>
</protein>
<feature type="region of interest" description="Disordered" evidence="9">
    <location>
        <begin position="1"/>
        <end position="20"/>
    </location>
</feature>
<dbReference type="OMA" id="MEWANDG"/>
<feature type="coiled-coil region" evidence="8">
    <location>
        <begin position="51"/>
        <end position="110"/>
    </location>
</feature>
<evidence type="ECO:0000256" key="9">
    <source>
        <dbReference type="SAM" id="MobiDB-lite"/>
    </source>
</evidence>
<evidence type="ECO:0000256" key="3">
    <source>
        <dbReference type="ARBA" id="ARBA00007321"/>
    </source>
</evidence>
<dbReference type="AlphaFoldDB" id="A0A3Q2Z496"/>
<dbReference type="InterPro" id="IPR018464">
    <property type="entry name" value="CENP-O"/>
</dbReference>
<dbReference type="Proteomes" id="UP000264820">
    <property type="component" value="Unplaced"/>
</dbReference>
<accession>A0A3Q2Z496</accession>
<dbReference type="GO" id="GO:0031511">
    <property type="term" value="C:Mis6-Sim4 complex"/>
    <property type="evidence" value="ECO:0007669"/>
    <property type="project" value="TreeGrafter"/>
</dbReference>
<keyword evidence="5" id="KW-0158">Chromosome</keyword>
<organism evidence="10 11">
    <name type="scientific">Hippocampus comes</name>
    <name type="common">Tiger tail seahorse</name>
    <dbReference type="NCBI Taxonomy" id="109280"/>
    <lineage>
        <taxon>Eukaryota</taxon>
        <taxon>Metazoa</taxon>
        <taxon>Chordata</taxon>
        <taxon>Craniata</taxon>
        <taxon>Vertebrata</taxon>
        <taxon>Euteleostomi</taxon>
        <taxon>Actinopterygii</taxon>
        <taxon>Neopterygii</taxon>
        <taxon>Teleostei</taxon>
        <taxon>Neoteleostei</taxon>
        <taxon>Acanthomorphata</taxon>
        <taxon>Syngnathiaria</taxon>
        <taxon>Syngnathiformes</taxon>
        <taxon>Syngnathoidei</taxon>
        <taxon>Syngnathidae</taxon>
        <taxon>Hippocampus</taxon>
    </lineage>
</organism>
<dbReference type="PANTHER" id="PTHR14582:SF1">
    <property type="entry name" value="CENTROMERE PROTEIN O"/>
    <property type="match status" value="1"/>
</dbReference>
<sequence>MNKQQVDIFPTKQGDGRPLNMEPAKGVLSHLSALEVRARSRQVQPRQRSRVEELRARAEALTVQRDRLKAEIHAHKGIEKHKTRLNNRGAAAAEEEMETEDNENEQLLHLIARVMDLKQLLYAHHIIGGYDITKTRRGKGICVTLSTAYEGVYLETYNMELDVGPTLKISRHNVPPFIPLGELCEPAGRQKDLRGFLDPLLTRLNAFAGRRQQLRLVKELHPSVTVMESNMLCSILVILLSTPREKTTLLCTLNYTDHTRCLPTGVHFDCEDKKLLESSKWKNNRKLLMETPVHKALGAMKNMDCIG</sequence>
<evidence type="ECO:0000256" key="1">
    <source>
        <dbReference type="ARBA" id="ARBA00004123"/>
    </source>
</evidence>
<dbReference type="CDD" id="cd23836">
    <property type="entry name" value="DRWD-C_CENP-O"/>
    <property type="match status" value="1"/>
</dbReference>
<evidence type="ECO:0000256" key="7">
    <source>
        <dbReference type="ARBA" id="ARBA00023328"/>
    </source>
</evidence>
<reference evidence="10" key="1">
    <citation type="submission" date="2025-08" db="UniProtKB">
        <authorList>
            <consortium name="Ensembl"/>
        </authorList>
    </citation>
    <scope>IDENTIFICATION</scope>
</reference>
<dbReference type="GO" id="GO:0005634">
    <property type="term" value="C:nucleus"/>
    <property type="evidence" value="ECO:0007669"/>
    <property type="project" value="UniProtKB-SubCell"/>
</dbReference>
<dbReference type="GeneTree" id="ENSGT00390000016702"/>
<evidence type="ECO:0000313" key="11">
    <source>
        <dbReference type="Proteomes" id="UP000264820"/>
    </source>
</evidence>
<comment type="subcellular location">
    <subcellularLocation>
        <location evidence="2">Chromosome</location>
        <location evidence="2">Centromere</location>
    </subcellularLocation>
    <subcellularLocation>
        <location evidence="1">Nucleus</location>
    </subcellularLocation>
</comment>
<dbReference type="Ensembl" id="ENSHCOT00000021608.1">
    <property type="protein sequence ID" value="ENSHCOP00000026422.1"/>
    <property type="gene ID" value="ENSHCOG00000017315.1"/>
</dbReference>
<dbReference type="KEGG" id="hcq:109517387"/>
<dbReference type="CTD" id="79172"/>
<keyword evidence="8" id="KW-0175">Coiled coil</keyword>
<keyword evidence="11" id="KW-1185">Reference proteome</keyword>
<evidence type="ECO:0000256" key="8">
    <source>
        <dbReference type="SAM" id="Coils"/>
    </source>
</evidence>
<evidence type="ECO:0000256" key="5">
    <source>
        <dbReference type="ARBA" id="ARBA00022454"/>
    </source>
</evidence>
<evidence type="ECO:0000313" key="10">
    <source>
        <dbReference type="Ensembl" id="ENSHCOP00000026422.1"/>
    </source>
</evidence>
<dbReference type="STRING" id="109280.ENSHCOP00000026422"/>
<keyword evidence="6" id="KW-0539">Nucleus</keyword>
<dbReference type="OrthoDB" id="10050372at2759"/>